<dbReference type="SUPFAM" id="SSF51246">
    <property type="entry name" value="Rudiment single hybrid motif"/>
    <property type="match status" value="1"/>
</dbReference>
<dbReference type="InterPro" id="IPR020560">
    <property type="entry name" value="PRibGlycinamide_synth_C-dom"/>
</dbReference>
<dbReference type="GO" id="GO:0004637">
    <property type="term" value="F:phosphoribosylamine-glycine ligase activity"/>
    <property type="evidence" value="ECO:0007669"/>
    <property type="project" value="InterPro"/>
</dbReference>
<feature type="domain" description="Phosphoribosylglycinamide synthetase C-domain" evidence="4">
    <location>
        <begin position="1"/>
        <end position="53"/>
    </location>
</feature>
<comment type="similarity">
    <text evidence="1">Belongs to the GARS family.</text>
</comment>
<dbReference type="Pfam" id="PF02843">
    <property type="entry name" value="GARS_C"/>
    <property type="match status" value="1"/>
</dbReference>
<evidence type="ECO:0000256" key="3">
    <source>
        <dbReference type="ARBA" id="ARBA00042864"/>
    </source>
</evidence>
<dbReference type="AlphaFoldDB" id="X1K8L4"/>
<name>X1K8L4_9ZZZZ</name>
<evidence type="ECO:0000313" key="5">
    <source>
        <dbReference type="EMBL" id="GAI02933.1"/>
    </source>
</evidence>
<sequence length="54" mass="6089">KRDDSSLITDGGRVVGITAVGDNLNKAAQQAYRAIDKVRFEGMYYRRDIGRNRT</sequence>
<dbReference type="EMBL" id="BARV01009639">
    <property type="protein sequence ID" value="GAI02933.1"/>
    <property type="molecule type" value="Genomic_DNA"/>
</dbReference>
<comment type="caution">
    <text evidence="5">The sequence shown here is derived from an EMBL/GenBank/DDBJ whole genome shotgun (WGS) entry which is preliminary data.</text>
</comment>
<protein>
    <recommendedName>
        <fullName evidence="2">Glycinamide ribonucleotide synthetase</fullName>
    </recommendedName>
    <alternativeName>
        <fullName evidence="3">Phosphoribosylglycinamide synthetase</fullName>
    </alternativeName>
</protein>
<reference evidence="5" key="1">
    <citation type="journal article" date="2014" name="Front. Microbiol.">
        <title>High frequency of phylogenetically diverse reductive dehalogenase-homologous genes in deep subseafloor sedimentary metagenomes.</title>
        <authorList>
            <person name="Kawai M."/>
            <person name="Futagami T."/>
            <person name="Toyoda A."/>
            <person name="Takaki Y."/>
            <person name="Nishi S."/>
            <person name="Hori S."/>
            <person name="Arai W."/>
            <person name="Tsubouchi T."/>
            <person name="Morono Y."/>
            <person name="Uchiyama I."/>
            <person name="Ito T."/>
            <person name="Fujiyama A."/>
            <person name="Inagaki F."/>
            <person name="Takami H."/>
        </authorList>
    </citation>
    <scope>NUCLEOTIDE SEQUENCE</scope>
    <source>
        <strain evidence="5">Expedition CK06-06</strain>
    </source>
</reference>
<dbReference type="InterPro" id="IPR037123">
    <property type="entry name" value="PRibGlycinamide_synth_C_sf"/>
</dbReference>
<accession>X1K8L4</accession>
<dbReference type="SMART" id="SM01210">
    <property type="entry name" value="GARS_C"/>
    <property type="match status" value="1"/>
</dbReference>
<gene>
    <name evidence="5" type="ORF">S06H3_18937</name>
</gene>
<evidence type="ECO:0000256" key="1">
    <source>
        <dbReference type="ARBA" id="ARBA00038345"/>
    </source>
</evidence>
<dbReference type="GO" id="GO:0009113">
    <property type="term" value="P:purine nucleobase biosynthetic process"/>
    <property type="evidence" value="ECO:0007669"/>
    <property type="project" value="InterPro"/>
</dbReference>
<dbReference type="InterPro" id="IPR011054">
    <property type="entry name" value="Rudment_hybrid_motif"/>
</dbReference>
<feature type="non-terminal residue" evidence="5">
    <location>
        <position position="1"/>
    </location>
</feature>
<evidence type="ECO:0000256" key="2">
    <source>
        <dbReference type="ARBA" id="ARBA00042242"/>
    </source>
</evidence>
<dbReference type="InterPro" id="IPR000115">
    <property type="entry name" value="PRibGlycinamide_synth"/>
</dbReference>
<dbReference type="PANTHER" id="PTHR43472">
    <property type="entry name" value="PHOSPHORIBOSYLAMINE--GLYCINE LIGASE"/>
    <property type="match status" value="1"/>
</dbReference>
<organism evidence="5">
    <name type="scientific">marine sediment metagenome</name>
    <dbReference type="NCBI Taxonomy" id="412755"/>
    <lineage>
        <taxon>unclassified sequences</taxon>
        <taxon>metagenomes</taxon>
        <taxon>ecological metagenomes</taxon>
    </lineage>
</organism>
<dbReference type="PANTHER" id="PTHR43472:SF1">
    <property type="entry name" value="PHOSPHORIBOSYLAMINE--GLYCINE LIGASE, CHLOROPLASTIC"/>
    <property type="match status" value="1"/>
</dbReference>
<evidence type="ECO:0000259" key="4">
    <source>
        <dbReference type="SMART" id="SM01210"/>
    </source>
</evidence>
<dbReference type="Gene3D" id="3.90.600.10">
    <property type="entry name" value="Phosphoribosylglycinamide synthetase, C-terminal domain"/>
    <property type="match status" value="1"/>
</dbReference>
<proteinExistence type="inferred from homology"/>